<protein>
    <recommendedName>
        <fullName evidence="4">Aminoglycoside phosphotransferase domain-containing protein</fullName>
    </recommendedName>
</protein>
<evidence type="ECO:0000313" key="2">
    <source>
        <dbReference type="EMBL" id="KAJ5091808.1"/>
    </source>
</evidence>
<feature type="compositionally biased region" description="Basic and acidic residues" evidence="1">
    <location>
        <begin position="7"/>
        <end position="21"/>
    </location>
</feature>
<name>A0A9W9F190_9EURO</name>
<sequence>MTRWRVSRNEATDANFSKDDPDPTPQQLKLIAEFVITSYKTFPSQQTAFHKFTSFISKWERKTSRSLPEEIKHHVLNVKPGGFFWWMDADVSIVVFSHADLHPSNILIDRGRRSGIVD</sequence>
<dbReference type="SUPFAM" id="SSF56112">
    <property type="entry name" value="Protein kinase-like (PK-like)"/>
    <property type="match status" value="1"/>
</dbReference>
<evidence type="ECO:0000313" key="3">
    <source>
        <dbReference type="Proteomes" id="UP001141434"/>
    </source>
</evidence>
<organism evidence="2 3">
    <name type="scientific">Penicillium alfredii</name>
    <dbReference type="NCBI Taxonomy" id="1506179"/>
    <lineage>
        <taxon>Eukaryota</taxon>
        <taxon>Fungi</taxon>
        <taxon>Dikarya</taxon>
        <taxon>Ascomycota</taxon>
        <taxon>Pezizomycotina</taxon>
        <taxon>Eurotiomycetes</taxon>
        <taxon>Eurotiomycetidae</taxon>
        <taxon>Eurotiales</taxon>
        <taxon>Aspergillaceae</taxon>
        <taxon>Penicillium</taxon>
    </lineage>
</organism>
<dbReference type="OrthoDB" id="4367127at2759"/>
<keyword evidence="3" id="KW-1185">Reference proteome</keyword>
<feature type="region of interest" description="Disordered" evidence="1">
    <location>
        <begin position="1"/>
        <end position="25"/>
    </location>
</feature>
<reference evidence="2" key="1">
    <citation type="submission" date="2022-11" db="EMBL/GenBank/DDBJ databases">
        <authorList>
            <person name="Petersen C."/>
        </authorList>
    </citation>
    <scope>NUCLEOTIDE SEQUENCE</scope>
    <source>
        <strain evidence="2">IBT 34128</strain>
    </source>
</reference>
<accession>A0A9W9F190</accession>
<evidence type="ECO:0008006" key="4">
    <source>
        <dbReference type="Google" id="ProtNLM"/>
    </source>
</evidence>
<proteinExistence type="predicted"/>
<evidence type="ECO:0000256" key="1">
    <source>
        <dbReference type="SAM" id="MobiDB-lite"/>
    </source>
</evidence>
<comment type="caution">
    <text evidence="2">The sequence shown here is derived from an EMBL/GenBank/DDBJ whole genome shotgun (WGS) entry which is preliminary data.</text>
</comment>
<dbReference type="InterPro" id="IPR011009">
    <property type="entry name" value="Kinase-like_dom_sf"/>
</dbReference>
<dbReference type="EMBL" id="JAPMSZ010000009">
    <property type="protein sequence ID" value="KAJ5091808.1"/>
    <property type="molecule type" value="Genomic_DNA"/>
</dbReference>
<dbReference type="Proteomes" id="UP001141434">
    <property type="component" value="Unassembled WGS sequence"/>
</dbReference>
<dbReference type="AlphaFoldDB" id="A0A9W9F190"/>
<gene>
    <name evidence="2" type="ORF">NUU61_006678</name>
</gene>
<dbReference type="RefSeq" id="XP_056510005.1">
    <property type="nucleotide sequence ID" value="XM_056657205.1"/>
</dbReference>
<reference evidence="2" key="2">
    <citation type="journal article" date="2023" name="IMA Fungus">
        <title>Comparative genomic study of the Penicillium genus elucidates a diverse pangenome and 15 lateral gene transfer events.</title>
        <authorList>
            <person name="Petersen C."/>
            <person name="Sorensen T."/>
            <person name="Nielsen M.R."/>
            <person name="Sondergaard T.E."/>
            <person name="Sorensen J.L."/>
            <person name="Fitzpatrick D.A."/>
            <person name="Frisvad J.C."/>
            <person name="Nielsen K.L."/>
        </authorList>
    </citation>
    <scope>NUCLEOTIDE SEQUENCE</scope>
    <source>
        <strain evidence="2">IBT 34128</strain>
    </source>
</reference>
<dbReference type="GeneID" id="81396374"/>